<dbReference type="InParanoid" id="A0A423PGZ7"/>
<feature type="transmembrane region" description="Helical" evidence="7">
    <location>
        <begin position="21"/>
        <end position="42"/>
    </location>
</feature>
<evidence type="ECO:0000259" key="8">
    <source>
        <dbReference type="PROSITE" id="PS50850"/>
    </source>
</evidence>
<dbReference type="Pfam" id="PF07690">
    <property type="entry name" value="MFS_1"/>
    <property type="match status" value="1"/>
</dbReference>
<feature type="transmembrane region" description="Helical" evidence="7">
    <location>
        <begin position="439"/>
        <end position="461"/>
    </location>
</feature>
<evidence type="ECO:0000256" key="4">
    <source>
        <dbReference type="ARBA" id="ARBA00022989"/>
    </source>
</evidence>
<dbReference type="InterPro" id="IPR036259">
    <property type="entry name" value="MFS_trans_sf"/>
</dbReference>
<evidence type="ECO:0000256" key="7">
    <source>
        <dbReference type="SAM" id="Phobius"/>
    </source>
</evidence>
<dbReference type="EMBL" id="AYKG01000056">
    <property type="protein sequence ID" value="ROO24867.1"/>
    <property type="molecule type" value="Genomic_DNA"/>
</dbReference>
<keyword evidence="2" id="KW-0813">Transport</keyword>
<feature type="transmembrane region" description="Helical" evidence="7">
    <location>
        <begin position="355"/>
        <end position="373"/>
    </location>
</feature>
<dbReference type="GO" id="GO:0022857">
    <property type="term" value="F:transmembrane transporter activity"/>
    <property type="evidence" value="ECO:0007669"/>
    <property type="project" value="InterPro"/>
</dbReference>
<evidence type="ECO:0000256" key="1">
    <source>
        <dbReference type="ARBA" id="ARBA00004141"/>
    </source>
</evidence>
<feature type="transmembrane region" description="Helical" evidence="7">
    <location>
        <begin position="175"/>
        <end position="194"/>
    </location>
</feature>
<gene>
    <name evidence="9" type="ORF">SAJA_13800</name>
</gene>
<dbReference type="AlphaFoldDB" id="A0A423PGZ7"/>
<dbReference type="Proteomes" id="UP000285310">
    <property type="component" value="Unassembled WGS sequence"/>
</dbReference>
<keyword evidence="5 7" id="KW-0472">Membrane</keyword>
<dbReference type="InterPro" id="IPR020846">
    <property type="entry name" value="MFS_dom"/>
</dbReference>
<evidence type="ECO:0000256" key="3">
    <source>
        <dbReference type="ARBA" id="ARBA00022692"/>
    </source>
</evidence>
<keyword evidence="4 7" id="KW-1133">Transmembrane helix</keyword>
<dbReference type="FunCoup" id="A0A423PGZ7">
    <property type="interactions" value="109"/>
</dbReference>
<dbReference type="RefSeq" id="WP_123659204.1">
    <property type="nucleotide sequence ID" value="NZ_AYKG01000056.1"/>
</dbReference>
<reference evidence="9 10" key="1">
    <citation type="submission" date="2013-10" db="EMBL/GenBank/DDBJ databases">
        <title>Salinisphaera japonica YTM-1 Genome Sequencing.</title>
        <authorList>
            <person name="Lai Q."/>
            <person name="Li C."/>
            <person name="Shao Z."/>
        </authorList>
    </citation>
    <scope>NUCLEOTIDE SEQUENCE [LARGE SCALE GENOMIC DNA]</scope>
    <source>
        <strain evidence="9 10">YTM-1</strain>
    </source>
</reference>
<accession>A0A423PGZ7</accession>
<dbReference type="GO" id="GO:0016020">
    <property type="term" value="C:membrane"/>
    <property type="evidence" value="ECO:0007669"/>
    <property type="project" value="UniProtKB-SubCell"/>
</dbReference>
<feature type="transmembrane region" description="Helical" evidence="7">
    <location>
        <begin position="144"/>
        <end position="169"/>
    </location>
</feature>
<proteinExistence type="predicted"/>
<evidence type="ECO:0000313" key="9">
    <source>
        <dbReference type="EMBL" id="ROO24867.1"/>
    </source>
</evidence>
<dbReference type="PANTHER" id="PTHR23505">
    <property type="entry name" value="SPINSTER"/>
    <property type="match status" value="1"/>
</dbReference>
<feature type="domain" description="Major facilitator superfamily (MFS) profile" evidence="8">
    <location>
        <begin position="20"/>
        <end position="466"/>
    </location>
</feature>
<dbReference type="OrthoDB" id="6057322at2"/>
<dbReference type="Gene3D" id="1.20.1250.20">
    <property type="entry name" value="MFS general substrate transporter like domains"/>
    <property type="match status" value="1"/>
</dbReference>
<sequence>MIDEQTAVGSRFRLSERSQTIVLLGGVLALDGADKSAVGAIARPLKDALDIGNFQIGLLVAASTAIGAITTLPIGALVDRVHRVRLLVAMITVWSLAMIVSGFTNSFVWLLISRLALGGVAAVAAPAVASLTGDFFASVERGRIWSYLLGGELLGSAVGLALCGTIAGIASWRAAFWLLGAIGLGFAVLIAWGLREPARGGAARLTQADTQAVQNDENEVPSVAEQAEAREDVTASHTAPRRVDPGRMAFIDVLRYILSIRTNVILIVASALGYFYFTGLRSFGVTLIAERFGLSQSVASLTTVALGTGSIIGVLIAGRVTDRLIAGGWLNARILVPAAALFGCGVLMAPGVLATTLWITGPLLFLSAACFGASNPPLDAARLDVMHSHVWGRAEGVRTVIRNAFEAVAPLAFGGLAALLGGGGGVFAARGQASSDGVALAWTFLAMGITLVAGGLILLLARHSYARDVADAAASERATGP</sequence>
<keyword evidence="3 7" id="KW-0812">Transmembrane</keyword>
<evidence type="ECO:0000313" key="10">
    <source>
        <dbReference type="Proteomes" id="UP000285310"/>
    </source>
</evidence>
<feature type="region of interest" description="Disordered" evidence="6">
    <location>
        <begin position="215"/>
        <end position="238"/>
    </location>
</feature>
<feature type="transmembrane region" description="Helical" evidence="7">
    <location>
        <begin position="86"/>
        <end position="109"/>
    </location>
</feature>
<dbReference type="InterPro" id="IPR044770">
    <property type="entry name" value="MFS_spinster-like"/>
</dbReference>
<organism evidence="9 10">
    <name type="scientific">Salinisphaera japonica YTM-1</name>
    <dbReference type="NCBI Taxonomy" id="1209778"/>
    <lineage>
        <taxon>Bacteria</taxon>
        <taxon>Pseudomonadati</taxon>
        <taxon>Pseudomonadota</taxon>
        <taxon>Gammaproteobacteria</taxon>
        <taxon>Salinisphaerales</taxon>
        <taxon>Salinisphaeraceae</taxon>
        <taxon>Salinisphaera</taxon>
    </lineage>
</organism>
<evidence type="ECO:0000256" key="6">
    <source>
        <dbReference type="SAM" id="MobiDB-lite"/>
    </source>
</evidence>
<protein>
    <submittedName>
        <fullName evidence="9">Major facilitator transporter</fullName>
    </submittedName>
</protein>
<comment type="caution">
    <text evidence="9">The sequence shown here is derived from an EMBL/GenBank/DDBJ whole genome shotgun (WGS) entry which is preliminary data.</text>
</comment>
<name>A0A423PGZ7_9GAMM</name>
<dbReference type="SUPFAM" id="SSF103473">
    <property type="entry name" value="MFS general substrate transporter"/>
    <property type="match status" value="1"/>
</dbReference>
<keyword evidence="10" id="KW-1185">Reference proteome</keyword>
<evidence type="ECO:0000256" key="5">
    <source>
        <dbReference type="ARBA" id="ARBA00023136"/>
    </source>
</evidence>
<dbReference type="InterPro" id="IPR011701">
    <property type="entry name" value="MFS"/>
</dbReference>
<comment type="subcellular location">
    <subcellularLocation>
        <location evidence="1">Membrane</location>
        <topology evidence="1">Multi-pass membrane protein</topology>
    </subcellularLocation>
</comment>
<evidence type="ECO:0000256" key="2">
    <source>
        <dbReference type="ARBA" id="ARBA00022448"/>
    </source>
</evidence>
<feature type="transmembrane region" description="Helical" evidence="7">
    <location>
        <begin position="330"/>
        <end position="349"/>
    </location>
</feature>
<dbReference type="PANTHER" id="PTHR23505:SF79">
    <property type="entry name" value="PROTEIN SPINSTER"/>
    <property type="match status" value="1"/>
</dbReference>
<dbReference type="PROSITE" id="PS50850">
    <property type="entry name" value="MFS"/>
    <property type="match status" value="1"/>
</dbReference>
<feature type="transmembrane region" description="Helical" evidence="7">
    <location>
        <begin position="54"/>
        <end position="74"/>
    </location>
</feature>
<feature type="transmembrane region" description="Helical" evidence="7">
    <location>
        <begin position="297"/>
        <end position="318"/>
    </location>
</feature>
<feature type="transmembrane region" description="Helical" evidence="7">
    <location>
        <begin position="407"/>
        <end position="427"/>
    </location>
</feature>
<feature type="transmembrane region" description="Helical" evidence="7">
    <location>
        <begin position="256"/>
        <end position="277"/>
    </location>
</feature>
<feature type="transmembrane region" description="Helical" evidence="7">
    <location>
        <begin position="115"/>
        <end position="137"/>
    </location>
</feature>